<dbReference type="EMBL" id="FUZA01000002">
    <property type="protein sequence ID" value="SKB72079.1"/>
    <property type="molecule type" value="Genomic_DNA"/>
</dbReference>
<dbReference type="OrthoDB" id="9767864at2"/>
<evidence type="ECO:0000313" key="4">
    <source>
        <dbReference type="EMBL" id="SKB72079.1"/>
    </source>
</evidence>
<dbReference type="STRING" id="651661.SAMN05660293_01680"/>
<dbReference type="Gene3D" id="3.40.50.11780">
    <property type="match status" value="1"/>
</dbReference>
<dbReference type="AlphaFoldDB" id="A0A1T5DK42"/>
<feature type="domain" description="Tail sheath protein subtilisin-like" evidence="2">
    <location>
        <begin position="230"/>
        <end position="384"/>
    </location>
</feature>
<reference evidence="5" key="1">
    <citation type="submission" date="2017-02" db="EMBL/GenBank/DDBJ databases">
        <authorList>
            <person name="Varghese N."/>
            <person name="Submissions S."/>
        </authorList>
    </citation>
    <scope>NUCLEOTIDE SEQUENCE [LARGE SCALE GENOMIC DNA]</scope>
    <source>
        <strain evidence="5">DSM 22270</strain>
    </source>
</reference>
<evidence type="ECO:0000259" key="3">
    <source>
        <dbReference type="Pfam" id="PF17482"/>
    </source>
</evidence>
<dbReference type="Proteomes" id="UP000190897">
    <property type="component" value="Unassembled WGS sequence"/>
</dbReference>
<dbReference type="InterPro" id="IPR052042">
    <property type="entry name" value="Tail_sheath_structural"/>
</dbReference>
<dbReference type="RefSeq" id="WP_082214239.1">
    <property type="nucleotide sequence ID" value="NZ_FUZA01000002.1"/>
</dbReference>
<proteinExistence type="inferred from homology"/>
<evidence type="ECO:0000259" key="2">
    <source>
        <dbReference type="Pfam" id="PF04984"/>
    </source>
</evidence>
<organism evidence="4 5">
    <name type="scientific">Dyadobacter psychrophilus</name>
    <dbReference type="NCBI Taxonomy" id="651661"/>
    <lineage>
        <taxon>Bacteria</taxon>
        <taxon>Pseudomonadati</taxon>
        <taxon>Bacteroidota</taxon>
        <taxon>Cytophagia</taxon>
        <taxon>Cytophagales</taxon>
        <taxon>Spirosomataceae</taxon>
        <taxon>Dyadobacter</taxon>
    </lineage>
</organism>
<feature type="domain" description="Tail sheath protein C-terminal" evidence="3">
    <location>
        <begin position="388"/>
        <end position="491"/>
    </location>
</feature>
<protein>
    <recommendedName>
        <fullName evidence="6">Tail sheath protein C-terminal domain-containing protein</fullName>
    </recommendedName>
</protein>
<dbReference type="Pfam" id="PF17482">
    <property type="entry name" value="Phage_sheath_1C"/>
    <property type="match status" value="1"/>
</dbReference>
<name>A0A1T5DK42_9BACT</name>
<comment type="similarity">
    <text evidence="1">Belongs to the myoviridae tail sheath protein family.</text>
</comment>
<dbReference type="PANTHER" id="PTHR35861:SF1">
    <property type="entry name" value="PHAGE TAIL SHEATH PROTEIN"/>
    <property type="match status" value="1"/>
</dbReference>
<dbReference type="InterPro" id="IPR020287">
    <property type="entry name" value="Tail_sheath_C"/>
</dbReference>
<accession>A0A1T5DK42</accession>
<evidence type="ECO:0000313" key="5">
    <source>
        <dbReference type="Proteomes" id="UP000190897"/>
    </source>
</evidence>
<dbReference type="Pfam" id="PF04984">
    <property type="entry name" value="Phage_sheath_1"/>
    <property type="match status" value="1"/>
</dbReference>
<sequence>MITKLATPGVYVDEIPTLPPTVAEVDSAIPAFIGYTEKAKRFADDDLIGVPFKISGMEEYELFFGKGIEVPETLINDATKGVKLSINEVTEDPANPDSATAKFEVTMEVRDEDFPKHNLYYSLKHYFANGGGNCYVVAVDKFTDTSSPVKGKLLDGVAAVQDVDEVTIFVIPEAQWSDGYKDVYEAAVMQAEELKDRFVLIDPKQVTIPSNTSAIDGDAAAIRNDAKASSYAAAYYPNLVTTYERFSLDKVKIDTHTLNGAALPATNPNHPDMKDKSLNDLKTIPKRGFSAYNQLIAEVSKHPKTRVVLPPSPAVAGIYARVDSQRGVWKAPANEAVMNVSGALVELSSKQQENLNIDSLAGESINVIRTFPGFGTLVWGARTLKGNDAEWRYVNVRRFMMVVEESIKKSLQWAVFEPNTASTWVRVKGLIENYLFDKWRQGALAGVKPDDAFYVKIGLGTTMTPQDVLNGIMNVEIGLAVARPAEFIVLKFIQVLQKS</sequence>
<keyword evidence="5" id="KW-1185">Reference proteome</keyword>
<evidence type="ECO:0000256" key="1">
    <source>
        <dbReference type="ARBA" id="ARBA00008005"/>
    </source>
</evidence>
<dbReference type="InterPro" id="IPR035089">
    <property type="entry name" value="Phage_sheath_subtilisin"/>
</dbReference>
<gene>
    <name evidence="4" type="ORF">SAMN05660293_01680</name>
</gene>
<evidence type="ECO:0008006" key="6">
    <source>
        <dbReference type="Google" id="ProtNLM"/>
    </source>
</evidence>
<dbReference type="PANTHER" id="PTHR35861">
    <property type="match status" value="1"/>
</dbReference>